<dbReference type="InterPro" id="IPR036812">
    <property type="entry name" value="NAD(P)_OxRdtase_dom_sf"/>
</dbReference>
<dbReference type="InterPro" id="IPR023210">
    <property type="entry name" value="NADP_OxRdtase_dom"/>
</dbReference>
<feature type="domain" description="NADP-dependent oxidoreductase" evidence="1">
    <location>
        <begin position="16"/>
        <end position="278"/>
    </location>
</feature>
<dbReference type="SUPFAM" id="SSF51430">
    <property type="entry name" value="NAD(P)-linked oxidoreductase"/>
    <property type="match status" value="1"/>
</dbReference>
<dbReference type="Pfam" id="PF00248">
    <property type="entry name" value="Aldo_ket_red"/>
    <property type="match status" value="1"/>
</dbReference>
<dbReference type="EMBL" id="LBWA01000005">
    <property type="protein sequence ID" value="KKQ98100.1"/>
    <property type="molecule type" value="Genomic_DNA"/>
</dbReference>
<evidence type="ECO:0000313" key="2">
    <source>
        <dbReference type="EMBL" id="KKQ98100.1"/>
    </source>
</evidence>
<dbReference type="Gene3D" id="3.20.20.100">
    <property type="entry name" value="NADP-dependent oxidoreductase domain"/>
    <property type="match status" value="1"/>
</dbReference>
<name>A0A0G0MCS0_9BACT</name>
<dbReference type="PANTHER" id="PTHR43638">
    <property type="entry name" value="OXIDOREDUCTASE, ALDO/KETO REDUCTASE FAMILY PROTEIN"/>
    <property type="match status" value="1"/>
</dbReference>
<dbReference type="AlphaFoldDB" id="A0A0G0MCS0"/>
<protein>
    <submittedName>
        <fullName evidence="2">Alcohol dehydrogenase related protein</fullName>
    </submittedName>
</protein>
<dbReference type="Proteomes" id="UP000034325">
    <property type="component" value="Unassembled WGS sequence"/>
</dbReference>
<reference evidence="2 3" key="1">
    <citation type="journal article" date="2015" name="Nature">
        <title>rRNA introns, odd ribosomes, and small enigmatic genomes across a large radiation of phyla.</title>
        <authorList>
            <person name="Brown C.T."/>
            <person name="Hug L.A."/>
            <person name="Thomas B.C."/>
            <person name="Sharon I."/>
            <person name="Castelle C.J."/>
            <person name="Singh A."/>
            <person name="Wilkins M.J."/>
            <person name="Williams K.H."/>
            <person name="Banfield J.F."/>
        </authorList>
    </citation>
    <scope>NUCLEOTIDE SEQUENCE [LARGE SCALE GENOMIC DNA]</scope>
</reference>
<accession>A0A0G0MCS0</accession>
<dbReference type="PANTHER" id="PTHR43638:SF3">
    <property type="entry name" value="ALDEHYDE REDUCTASE"/>
    <property type="match status" value="1"/>
</dbReference>
<proteinExistence type="predicted"/>
<gene>
    <name evidence="2" type="ORF">UT23_C0005G0023</name>
</gene>
<evidence type="ECO:0000259" key="1">
    <source>
        <dbReference type="Pfam" id="PF00248"/>
    </source>
</evidence>
<evidence type="ECO:0000313" key="3">
    <source>
        <dbReference type="Proteomes" id="UP000034325"/>
    </source>
</evidence>
<sequence length="318" mass="36941">MISKVKKFSNGAEVHPIGIGTWGIGGLDKRDPNNNDEKQIKALSYMLQKGMNFVELCPWYADWKSIELFVDAVKDSKININNIFIVSSIYPYKNEKLKDARYELEKLLKMLGRNKTDSIQFTFSGFLKWGVKDSIKFYKQLLDEKLTEYVSITNENLSTLKLLYKEFGKKLLSQEIHFSFEIRENEVGGLIGFADNKEIINVIFQPLRRNKTTQRNWPLLVQLSKKYGKTQNQILLNWLVSRGFLPITKSETTDHIDEHLASLDFMLASEDIKELDDFRVPNYKSPKIDWDRTGEGVPVHQLPNIFDDIMDGKYEPEK</sequence>
<organism evidence="2 3">
    <name type="scientific">Candidatus Woesebacteria bacterium GW2011_GWA1_39_12</name>
    <dbReference type="NCBI Taxonomy" id="1618549"/>
    <lineage>
        <taxon>Bacteria</taxon>
        <taxon>Candidatus Woeseibacteriota</taxon>
    </lineage>
</organism>
<comment type="caution">
    <text evidence="2">The sequence shown here is derived from an EMBL/GenBank/DDBJ whole genome shotgun (WGS) entry which is preliminary data.</text>
</comment>